<evidence type="ECO:0000313" key="1">
    <source>
        <dbReference type="EMBL" id="QJA72438.1"/>
    </source>
</evidence>
<sequence>MNGTMVVCLKCKKVVWAYDADMGDVRSLLNMMRIPCRLCGAEGNFDGWRVNIEDIERLGAWDAWNAMHKIAEANGFVWEASDDNTWFKHPSGNDMPDDIEAYQNEKAEV</sequence>
<accession>A0A6M3JSY0</accession>
<reference evidence="1" key="1">
    <citation type="submission" date="2020-03" db="EMBL/GenBank/DDBJ databases">
        <title>The deep terrestrial virosphere.</title>
        <authorList>
            <person name="Holmfeldt K."/>
            <person name="Nilsson E."/>
            <person name="Simone D."/>
            <person name="Lopez-Fernandez M."/>
            <person name="Wu X."/>
            <person name="de Brujin I."/>
            <person name="Lundin D."/>
            <person name="Andersson A."/>
            <person name="Bertilsson S."/>
            <person name="Dopson M."/>
        </authorList>
    </citation>
    <scope>NUCLEOTIDE SEQUENCE</scope>
    <source>
        <strain evidence="1">MM415A02760</strain>
    </source>
</reference>
<organism evidence="1">
    <name type="scientific">viral metagenome</name>
    <dbReference type="NCBI Taxonomy" id="1070528"/>
    <lineage>
        <taxon>unclassified sequences</taxon>
        <taxon>metagenomes</taxon>
        <taxon>organismal metagenomes</taxon>
    </lineage>
</organism>
<protein>
    <submittedName>
        <fullName evidence="1">Uncharacterized protein</fullName>
    </submittedName>
</protein>
<dbReference type="EMBL" id="MT141950">
    <property type="protein sequence ID" value="QJA72438.1"/>
    <property type="molecule type" value="Genomic_DNA"/>
</dbReference>
<gene>
    <name evidence="1" type="ORF">MM415A02760_0013</name>
</gene>
<proteinExistence type="predicted"/>
<name>A0A6M3JSY0_9ZZZZ</name>
<dbReference type="AlphaFoldDB" id="A0A6M3JSY0"/>